<dbReference type="Proteomes" id="UP000553888">
    <property type="component" value="Unassembled WGS sequence"/>
</dbReference>
<evidence type="ECO:0000313" key="4">
    <source>
        <dbReference type="Proteomes" id="UP000553888"/>
    </source>
</evidence>
<evidence type="ECO:0000256" key="2">
    <source>
        <dbReference type="SAM" id="Phobius"/>
    </source>
</evidence>
<reference evidence="3 4" key="1">
    <citation type="submission" date="2020-07" db="EMBL/GenBank/DDBJ databases">
        <title>Sequencing the genomes of 1000 actinobacteria strains.</title>
        <authorList>
            <person name="Klenk H.-P."/>
        </authorList>
    </citation>
    <scope>NUCLEOTIDE SEQUENCE [LARGE SCALE GENOMIC DNA]</scope>
    <source>
        <strain evidence="3 4">DSM 23141</strain>
    </source>
</reference>
<feature type="compositionally biased region" description="Low complexity" evidence="1">
    <location>
        <begin position="8"/>
        <end position="22"/>
    </location>
</feature>
<keyword evidence="2" id="KW-1133">Transmembrane helix</keyword>
<sequence length="469" mass="45867">MTSATSQPAGAPHGDDAGAAPRIRLARLARPTRRARLRQAARLAAAVILLAAGTLGPAAMATAASGTGGSSGSDDGSGSVNGGVQIGVTVPETGPGGGDGGTGGAGTIANAQLRWGLNHESGSGAFFGGCNFLSAGATGDAGSAHVWAEGEGLYSAQSGAVRIERASGDGWAAASFATKCLDAAGKAVTASSTNSYTANQVVIDGGTGALTASGLKLSWSGAFTVAFYGGMTYWTVTDPQLVLDANGDGALTGTAGGWGTSMEDQTKWVKLTPQKITLAQVRGGAIRQAGGFATLPQYLGVSVDGAGQVGRDATNSAWWGSFPSDFVAFQKLTGQTGYWLTTGGQRDAAKPATEIVVNYDASAPAITPGVNGGTDGTADAPRNSTALRPGGAGAAAASGAGGLSAIGAPAGSITSPATVMRDDGSGLVPSASSGLSPLVLPLGGAALATLVSVLAGLHLAGRLRLPWLP</sequence>
<accession>A0A852YAP5</accession>
<feature type="compositionally biased region" description="Gly residues" evidence="1">
    <location>
        <begin position="94"/>
        <end position="105"/>
    </location>
</feature>
<comment type="caution">
    <text evidence="3">The sequence shown here is derived from an EMBL/GenBank/DDBJ whole genome shotgun (WGS) entry which is preliminary data.</text>
</comment>
<keyword evidence="2" id="KW-0812">Transmembrane</keyword>
<dbReference type="AlphaFoldDB" id="A0A852YAP5"/>
<evidence type="ECO:0008006" key="5">
    <source>
        <dbReference type="Google" id="ProtNLM"/>
    </source>
</evidence>
<evidence type="ECO:0000256" key="1">
    <source>
        <dbReference type="SAM" id="MobiDB-lite"/>
    </source>
</evidence>
<feature type="region of interest" description="Disordered" evidence="1">
    <location>
        <begin position="1"/>
        <end position="22"/>
    </location>
</feature>
<feature type="region of interest" description="Disordered" evidence="1">
    <location>
        <begin position="62"/>
        <end position="105"/>
    </location>
</feature>
<keyword evidence="4" id="KW-1185">Reference proteome</keyword>
<gene>
    <name evidence="3" type="ORF">BJ979_000980</name>
</gene>
<evidence type="ECO:0000313" key="3">
    <source>
        <dbReference type="EMBL" id="NYG98354.1"/>
    </source>
</evidence>
<dbReference type="PROSITE" id="PS51318">
    <property type="entry name" value="TAT"/>
    <property type="match status" value="1"/>
</dbReference>
<protein>
    <recommendedName>
        <fullName evidence="5">Htaa domain-containing protein</fullName>
    </recommendedName>
</protein>
<organism evidence="3 4">
    <name type="scientific">Schumannella luteola</name>
    <dbReference type="NCBI Taxonomy" id="472059"/>
    <lineage>
        <taxon>Bacteria</taxon>
        <taxon>Bacillati</taxon>
        <taxon>Actinomycetota</taxon>
        <taxon>Actinomycetes</taxon>
        <taxon>Micrococcales</taxon>
        <taxon>Microbacteriaceae</taxon>
        <taxon>Schumannella</taxon>
    </lineage>
</organism>
<keyword evidence="2" id="KW-0472">Membrane</keyword>
<dbReference type="EMBL" id="JACBZY010000001">
    <property type="protein sequence ID" value="NYG98354.1"/>
    <property type="molecule type" value="Genomic_DNA"/>
</dbReference>
<name>A0A852YAP5_9MICO</name>
<proteinExistence type="predicted"/>
<dbReference type="RefSeq" id="WP_179565733.1">
    <property type="nucleotide sequence ID" value="NZ_JACBZY010000001.1"/>
</dbReference>
<feature type="transmembrane region" description="Helical" evidence="2">
    <location>
        <begin position="40"/>
        <end position="60"/>
    </location>
</feature>
<dbReference type="InterPro" id="IPR006311">
    <property type="entry name" value="TAT_signal"/>
</dbReference>